<dbReference type="PROSITE" id="PS50850">
    <property type="entry name" value="MFS"/>
    <property type="match status" value="1"/>
</dbReference>
<dbReference type="AlphaFoldDB" id="A0A510DU42"/>
<dbReference type="EMBL" id="AP018930">
    <property type="protein sequence ID" value="BBG26413.1"/>
    <property type="molecule type" value="Genomic_DNA"/>
</dbReference>
<feature type="transmembrane region" description="Helical" evidence="6">
    <location>
        <begin position="422"/>
        <end position="440"/>
    </location>
</feature>
<comment type="subcellular location">
    <subcellularLocation>
        <location evidence="1">Membrane</location>
        <topology evidence="1">Multi-pass membrane protein</topology>
    </subcellularLocation>
</comment>
<evidence type="ECO:0000256" key="5">
    <source>
        <dbReference type="ARBA" id="ARBA00023136"/>
    </source>
</evidence>
<keyword evidence="2" id="KW-0813">Transport</keyword>
<keyword evidence="10" id="KW-1185">Reference proteome</keyword>
<evidence type="ECO:0000313" key="11">
    <source>
        <dbReference type="Proteomes" id="UP000325030"/>
    </source>
</evidence>
<evidence type="ECO:0000256" key="3">
    <source>
        <dbReference type="ARBA" id="ARBA00022692"/>
    </source>
</evidence>
<feature type="transmembrane region" description="Helical" evidence="6">
    <location>
        <begin position="140"/>
        <end position="161"/>
    </location>
</feature>
<dbReference type="PANTHER" id="PTHR42718">
    <property type="entry name" value="MAJOR FACILITATOR SUPERFAMILY MULTIDRUG TRANSPORTER MFSC"/>
    <property type="match status" value="1"/>
</dbReference>
<dbReference type="GeneID" id="41717306"/>
<dbReference type="Proteomes" id="UP000322983">
    <property type="component" value="Chromosome"/>
</dbReference>
<feature type="transmembrane region" description="Helical" evidence="6">
    <location>
        <begin position="206"/>
        <end position="224"/>
    </location>
</feature>
<dbReference type="GO" id="GO:0016020">
    <property type="term" value="C:membrane"/>
    <property type="evidence" value="ECO:0007669"/>
    <property type="project" value="UniProtKB-SubCell"/>
</dbReference>
<evidence type="ECO:0000256" key="6">
    <source>
        <dbReference type="SAM" id="Phobius"/>
    </source>
</evidence>
<proteinExistence type="predicted"/>
<dbReference type="EMBL" id="AP018929">
    <property type="protein sequence ID" value="BBG23664.1"/>
    <property type="molecule type" value="Genomic_DNA"/>
</dbReference>
<dbReference type="SUPFAM" id="SSF103473">
    <property type="entry name" value="MFS general substrate transporter"/>
    <property type="match status" value="1"/>
</dbReference>
<dbReference type="PANTHER" id="PTHR42718:SF9">
    <property type="entry name" value="MAJOR FACILITATOR SUPERFAMILY MULTIDRUG TRANSPORTER MFSC"/>
    <property type="match status" value="1"/>
</dbReference>
<gene>
    <name evidence="8" type="ORF">IC006_0952</name>
    <name evidence="9" type="ORF">IC007_0921</name>
</gene>
<dbReference type="InterPro" id="IPR011701">
    <property type="entry name" value="MFS"/>
</dbReference>
<feature type="transmembrane region" description="Helical" evidence="6">
    <location>
        <begin position="77"/>
        <end position="95"/>
    </location>
</feature>
<dbReference type="KEGG" id="step:IC006_0952"/>
<dbReference type="Proteomes" id="UP000325030">
    <property type="component" value="Chromosome"/>
</dbReference>
<feature type="transmembrane region" description="Helical" evidence="6">
    <location>
        <begin position="107"/>
        <end position="128"/>
    </location>
</feature>
<evidence type="ECO:0000256" key="1">
    <source>
        <dbReference type="ARBA" id="ARBA00004141"/>
    </source>
</evidence>
<dbReference type="InterPro" id="IPR036259">
    <property type="entry name" value="MFS_trans_sf"/>
</dbReference>
<dbReference type="Gene3D" id="1.20.1720.10">
    <property type="entry name" value="Multidrug resistance protein D"/>
    <property type="match status" value="1"/>
</dbReference>
<evidence type="ECO:0000313" key="8">
    <source>
        <dbReference type="EMBL" id="BBG23664.1"/>
    </source>
</evidence>
<keyword evidence="4 6" id="KW-1133">Transmembrane helix</keyword>
<feature type="transmembrane region" description="Helical" evidence="6">
    <location>
        <begin position="12"/>
        <end position="32"/>
    </location>
</feature>
<evidence type="ECO:0000259" key="7">
    <source>
        <dbReference type="PROSITE" id="PS50850"/>
    </source>
</evidence>
<evidence type="ECO:0000313" key="10">
    <source>
        <dbReference type="Proteomes" id="UP000322983"/>
    </source>
</evidence>
<protein>
    <submittedName>
        <fullName evidence="8">Multidrug resistance protein MdtD</fullName>
    </submittedName>
</protein>
<accession>A0A510E1P9</accession>
<feature type="transmembrane region" description="Helical" evidence="6">
    <location>
        <begin position="316"/>
        <end position="335"/>
    </location>
</feature>
<evidence type="ECO:0000256" key="2">
    <source>
        <dbReference type="ARBA" id="ARBA00022448"/>
    </source>
</evidence>
<sequence>MQYKWIALSNTTVGILMATINGTITIISLPAIFRGIDINPLVSFQYLLWILMGYNVVTATLLVSFGRLSDMYGRVRLYNLGFLIFTIGSILLSLTPGKGDTGALELIIFRIIQGIGGAFLFANSAAILTDAFPIKERGKALGINQIAALAGSLVGLILGGILSTIDWRLVFLVSVPVGIFGTVWSYTKLKELSQPQRQGIDVPGNLTFALGLVLVLIAVTYGLMPYGGSQTGWSNPWVLASMGSGLALLAGFVFVETKVKYPIFRLSLFKIRMFSAGNFASMLRSFAYGGLMIMLVIFLQGIWLPLHGYSYSETPLWAGIYMIPLMIGFVSMGPISGWLSDRYGARLLSTLGMVIVGSGFLALSTLSYDFSYPEFAAIIFFMGIGNGMFASPNTASIMNSVPKEVRGSASGMRATLQNTGQTASIAMFFTIVIITLSGVLPHTLAASLTDAGAPQLAPVAYHIPVTGALFSAFLGYNPVREIISTLPPSVVSTIPHSVLSTIEARDWFPDAIAPAFMQALRVAFYVGAAMSFVAAIVSAMRGKVVIAEEDKVPERKGEIKQQ</sequence>
<keyword evidence="3 6" id="KW-0812">Transmembrane</keyword>
<feature type="transmembrane region" description="Helical" evidence="6">
    <location>
        <begin position="236"/>
        <end position="255"/>
    </location>
</feature>
<dbReference type="STRING" id="1294262.GCA_001316085_02844"/>
<feature type="transmembrane region" description="Helical" evidence="6">
    <location>
        <begin position="276"/>
        <end position="304"/>
    </location>
</feature>
<feature type="transmembrane region" description="Helical" evidence="6">
    <location>
        <begin position="167"/>
        <end position="186"/>
    </location>
</feature>
<dbReference type="Gene3D" id="1.20.1250.20">
    <property type="entry name" value="MFS general substrate transporter like domains"/>
    <property type="match status" value="1"/>
</dbReference>
<organism evidence="8 10">
    <name type="scientific">Sulfuracidifex tepidarius</name>
    <dbReference type="NCBI Taxonomy" id="1294262"/>
    <lineage>
        <taxon>Archaea</taxon>
        <taxon>Thermoproteota</taxon>
        <taxon>Thermoprotei</taxon>
        <taxon>Sulfolobales</taxon>
        <taxon>Sulfolobaceae</taxon>
        <taxon>Sulfuracidifex</taxon>
    </lineage>
</organism>
<keyword evidence="5 6" id="KW-0472">Membrane</keyword>
<reference evidence="11" key="1">
    <citation type="submission" date="2018-09" db="EMBL/GenBank/DDBJ databases">
        <title>Complete Genome Sequencing of Sulfolobus sp. JCM 16834.</title>
        <authorList>
            <person name="Kato S."/>
            <person name="Itoh T."/>
            <person name="Ohkuma M."/>
        </authorList>
    </citation>
    <scope>NUCLEOTIDE SEQUENCE [LARGE SCALE GENOMIC DNA]</scope>
    <source>
        <strain evidence="11">IC-007</strain>
    </source>
</reference>
<feature type="transmembrane region" description="Helical" evidence="6">
    <location>
        <begin position="522"/>
        <end position="540"/>
    </location>
</feature>
<feature type="transmembrane region" description="Helical" evidence="6">
    <location>
        <begin position="347"/>
        <end position="366"/>
    </location>
</feature>
<feature type="domain" description="Major facilitator superfamily (MFS) profile" evidence="7">
    <location>
        <begin position="7"/>
        <end position="479"/>
    </location>
</feature>
<dbReference type="Pfam" id="PF07690">
    <property type="entry name" value="MFS_1"/>
    <property type="match status" value="1"/>
</dbReference>
<dbReference type="GO" id="GO:0022857">
    <property type="term" value="F:transmembrane transporter activity"/>
    <property type="evidence" value="ECO:0007669"/>
    <property type="project" value="InterPro"/>
</dbReference>
<evidence type="ECO:0000313" key="9">
    <source>
        <dbReference type="EMBL" id="BBG26413.1"/>
    </source>
</evidence>
<reference evidence="8 10" key="2">
    <citation type="journal article" date="2020" name="Int. J. Syst. Evol. Microbiol.">
        <title>Sulfuracidifex tepidarius gen. nov., sp. nov. and transfer of Sulfolobus metallicus Huber and Stetter 1992 to the genus Sulfuracidifex as Sulfuracidifex metallicus comb. nov.</title>
        <authorList>
            <person name="Itoh T."/>
            <person name="Miura T."/>
            <person name="Sakai H.D."/>
            <person name="Kato S."/>
            <person name="Ohkuma M."/>
            <person name="Takashina T."/>
        </authorList>
    </citation>
    <scope>NUCLEOTIDE SEQUENCE [LARGE SCALE GENOMIC DNA]</scope>
    <source>
        <strain evidence="8 10">IC-006</strain>
        <strain evidence="9">IC-007</strain>
    </source>
</reference>
<dbReference type="RefSeq" id="WP_149528406.1">
    <property type="nucleotide sequence ID" value="NZ_AP018929.1"/>
</dbReference>
<name>A0A510DU42_9CREN</name>
<dbReference type="CDD" id="cd17321">
    <property type="entry name" value="MFS_MMR_MDR_like"/>
    <property type="match status" value="1"/>
</dbReference>
<feature type="transmembrane region" description="Helical" evidence="6">
    <location>
        <begin position="378"/>
        <end position="401"/>
    </location>
</feature>
<evidence type="ECO:0000256" key="4">
    <source>
        <dbReference type="ARBA" id="ARBA00022989"/>
    </source>
</evidence>
<dbReference type="OrthoDB" id="117970at2157"/>
<dbReference type="InterPro" id="IPR020846">
    <property type="entry name" value="MFS_dom"/>
</dbReference>
<accession>A0A510DU42</accession>
<feature type="transmembrane region" description="Helical" evidence="6">
    <location>
        <begin position="44"/>
        <end position="65"/>
    </location>
</feature>